<organism evidence="1 2">
    <name type="scientific">Caballeronia glebae</name>
    <dbReference type="NCBI Taxonomy" id="1777143"/>
    <lineage>
        <taxon>Bacteria</taxon>
        <taxon>Pseudomonadati</taxon>
        <taxon>Pseudomonadota</taxon>
        <taxon>Betaproteobacteria</taxon>
        <taxon>Burkholderiales</taxon>
        <taxon>Burkholderiaceae</taxon>
        <taxon>Caballeronia</taxon>
    </lineage>
</organism>
<dbReference type="EMBL" id="FCOJ02000026">
    <property type="protein sequence ID" value="SAK66879.1"/>
    <property type="molecule type" value="Genomic_DNA"/>
</dbReference>
<reference evidence="1" key="1">
    <citation type="submission" date="2016-01" db="EMBL/GenBank/DDBJ databases">
        <authorList>
            <person name="Peeters C."/>
        </authorList>
    </citation>
    <scope>NUCLEOTIDE SEQUENCE [LARGE SCALE GENOMIC DNA]</scope>
    <source>
        <strain evidence="1">LMG 29325</strain>
    </source>
</reference>
<evidence type="ECO:0000313" key="1">
    <source>
        <dbReference type="EMBL" id="SAK66879.1"/>
    </source>
</evidence>
<dbReference type="Proteomes" id="UP000054596">
    <property type="component" value="Unassembled WGS sequence"/>
</dbReference>
<dbReference type="AlphaFoldDB" id="A0A158BA14"/>
<gene>
    <name evidence="1" type="ORF">AWB82_03796</name>
</gene>
<proteinExistence type="predicted"/>
<comment type="caution">
    <text evidence="1">The sequence shown here is derived from an EMBL/GenBank/DDBJ whole genome shotgun (WGS) entry which is preliminary data.</text>
</comment>
<protein>
    <submittedName>
        <fullName evidence="1">Uncharacterized protein</fullName>
    </submittedName>
</protein>
<sequence>MPRAFGFYGHARDRFHRRRIRARRGFASHGTARDRFDRRRACALRGFRLHRPARHIYRRCRICALREFLLRGAARHIYRRCRICALREFLLRRAARHIYRRCRACALHEFLLHGPARRIDRRCRAGARRGFLLHDTFRRCMGARPPRLRLSRLHGFRAPAVLVLRRCGSDAPVRFCRRQCRRSGNGRRSSRCRIIGVCFGGSVGCRRRRRFRCPCDLGGAILRGCGGGRELRRRRRGLGRLCARRDLVGGRGLRNALRSRFIREQQPSRGRPKFRPAIIRNRYASGDQRIPIVNF</sequence>
<keyword evidence="2" id="KW-1185">Reference proteome</keyword>
<accession>A0A158BA14</accession>
<name>A0A158BA14_9BURK</name>
<evidence type="ECO:0000313" key="2">
    <source>
        <dbReference type="Proteomes" id="UP000054596"/>
    </source>
</evidence>